<evidence type="ECO:0000256" key="3">
    <source>
        <dbReference type="ARBA" id="ARBA00022840"/>
    </source>
</evidence>
<dbReference type="STRING" id="283909.R7UDI7"/>
<evidence type="ECO:0000313" key="11">
    <source>
        <dbReference type="Proteomes" id="UP000014760"/>
    </source>
</evidence>
<keyword evidence="2 6" id="KW-0547">Nucleotide-binding</keyword>
<feature type="region of interest" description="Disordered" evidence="7">
    <location>
        <begin position="702"/>
        <end position="724"/>
    </location>
</feature>
<protein>
    <recommendedName>
        <fullName evidence="6">Kinesin-like protein</fullName>
    </recommendedName>
</protein>
<keyword evidence="6" id="KW-0505">Motor protein</keyword>
<dbReference type="PANTHER" id="PTHR24115:SF600">
    <property type="entry name" value="KINESIN-LIKE PROTEIN KIF23"/>
    <property type="match status" value="1"/>
</dbReference>
<dbReference type="PANTHER" id="PTHR24115">
    <property type="entry name" value="KINESIN-RELATED"/>
    <property type="match status" value="1"/>
</dbReference>
<dbReference type="GO" id="GO:0005524">
    <property type="term" value="F:ATP binding"/>
    <property type="evidence" value="ECO:0007669"/>
    <property type="project" value="UniProtKB-KW"/>
</dbReference>
<dbReference type="PRINTS" id="PR00380">
    <property type="entry name" value="KINESINHEAVY"/>
</dbReference>
<dbReference type="AlphaFoldDB" id="R7UDI7"/>
<evidence type="ECO:0000313" key="9">
    <source>
        <dbReference type="EMBL" id="ELU04176.1"/>
    </source>
</evidence>
<evidence type="ECO:0000256" key="5">
    <source>
        <dbReference type="PROSITE-ProRule" id="PRU00283"/>
    </source>
</evidence>
<comment type="similarity">
    <text evidence="5 6">Belongs to the TRAFAC class myosin-kinesin ATPase superfamily. Kinesin family.</text>
</comment>
<evidence type="ECO:0000256" key="7">
    <source>
        <dbReference type="SAM" id="MobiDB-lite"/>
    </source>
</evidence>
<dbReference type="InterPro" id="IPR038105">
    <property type="entry name" value="Kif23_Arf-bd_sf"/>
</dbReference>
<dbReference type="GO" id="GO:0003777">
    <property type="term" value="F:microtubule motor activity"/>
    <property type="evidence" value="ECO:0007669"/>
    <property type="project" value="InterPro"/>
</dbReference>
<dbReference type="Pfam" id="PF00225">
    <property type="entry name" value="Kinesin"/>
    <property type="match status" value="1"/>
</dbReference>
<dbReference type="HOGENOM" id="CLU_001485_13_0_1"/>
<feature type="domain" description="Kinesin motor" evidence="8">
    <location>
        <begin position="1"/>
        <end position="284"/>
    </location>
</feature>
<dbReference type="InterPro" id="IPR001752">
    <property type="entry name" value="Kinesin_motor_dom"/>
</dbReference>
<dbReference type="GO" id="GO:0051256">
    <property type="term" value="P:mitotic spindle midzone assembly"/>
    <property type="evidence" value="ECO:0007669"/>
    <property type="project" value="TreeGrafter"/>
</dbReference>
<proteinExistence type="inferred from homology"/>
<dbReference type="InterPro" id="IPR032384">
    <property type="entry name" value="Kif23_Arf-bd"/>
</dbReference>
<feature type="compositionally biased region" description="Polar residues" evidence="7">
    <location>
        <begin position="572"/>
        <end position="583"/>
    </location>
</feature>
<dbReference type="OrthoDB" id="2403182at2759"/>
<dbReference type="Gene3D" id="2.60.40.4330">
    <property type="entry name" value="Kinesin-like protein Kif23, Arf6-interacting domain"/>
    <property type="match status" value="1"/>
</dbReference>
<comment type="subcellular location">
    <subcellularLocation>
        <location evidence="1">Cytoplasm</location>
        <location evidence="1">Cytoskeleton</location>
    </subcellularLocation>
</comment>
<feature type="region of interest" description="Disordered" evidence="7">
    <location>
        <begin position="546"/>
        <end position="633"/>
    </location>
</feature>
<evidence type="ECO:0000313" key="10">
    <source>
        <dbReference type="EnsemblMetazoa" id="CapteP226670"/>
    </source>
</evidence>
<evidence type="ECO:0000259" key="8">
    <source>
        <dbReference type="PROSITE" id="PS50067"/>
    </source>
</evidence>
<dbReference type="PROSITE" id="PS50067">
    <property type="entry name" value="KINESIN_MOTOR_2"/>
    <property type="match status" value="1"/>
</dbReference>
<evidence type="ECO:0000256" key="1">
    <source>
        <dbReference type="ARBA" id="ARBA00004245"/>
    </source>
</evidence>
<dbReference type="GO" id="GO:0008017">
    <property type="term" value="F:microtubule binding"/>
    <property type="evidence" value="ECO:0007669"/>
    <property type="project" value="InterPro"/>
</dbReference>
<evidence type="ECO:0000256" key="4">
    <source>
        <dbReference type="ARBA" id="ARBA00023212"/>
    </source>
</evidence>
<dbReference type="InterPro" id="IPR027417">
    <property type="entry name" value="P-loop_NTPase"/>
</dbReference>
<dbReference type="EnsemblMetazoa" id="CapteT226670">
    <property type="protein sequence ID" value="CapteP226670"/>
    <property type="gene ID" value="CapteG226670"/>
</dbReference>
<dbReference type="EMBL" id="KB302589">
    <property type="protein sequence ID" value="ELU04176.1"/>
    <property type="molecule type" value="Genomic_DNA"/>
</dbReference>
<keyword evidence="3 6" id="KW-0067">ATP-binding</keyword>
<keyword evidence="6" id="KW-0493">Microtubule</keyword>
<dbReference type="GO" id="GO:0005874">
    <property type="term" value="C:microtubule"/>
    <property type="evidence" value="ECO:0007669"/>
    <property type="project" value="UniProtKB-KW"/>
</dbReference>
<dbReference type="GO" id="GO:0016887">
    <property type="term" value="F:ATP hydrolysis activity"/>
    <property type="evidence" value="ECO:0007669"/>
    <property type="project" value="TreeGrafter"/>
</dbReference>
<evidence type="ECO:0000256" key="2">
    <source>
        <dbReference type="ARBA" id="ARBA00022741"/>
    </source>
</evidence>
<accession>R7UDI7</accession>
<dbReference type="GO" id="GO:0007018">
    <property type="term" value="P:microtubule-based movement"/>
    <property type="evidence" value="ECO:0007669"/>
    <property type="project" value="InterPro"/>
</dbReference>
<reference evidence="11" key="1">
    <citation type="submission" date="2012-12" db="EMBL/GenBank/DDBJ databases">
        <authorList>
            <person name="Hellsten U."/>
            <person name="Grimwood J."/>
            <person name="Chapman J.A."/>
            <person name="Shapiro H."/>
            <person name="Aerts A."/>
            <person name="Otillar R.P."/>
            <person name="Terry A.Y."/>
            <person name="Boore J.L."/>
            <person name="Simakov O."/>
            <person name="Marletaz F."/>
            <person name="Cho S.-J."/>
            <person name="Edsinger-Gonzales E."/>
            <person name="Havlak P."/>
            <person name="Kuo D.-H."/>
            <person name="Larsson T."/>
            <person name="Lv J."/>
            <person name="Arendt D."/>
            <person name="Savage R."/>
            <person name="Osoegawa K."/>
            <person name="de Jong P."/>
            <person name="Lindberg D.R."/>
            <person name="Seaver E.C."/>
            <person name="Weisblat D.A."/>
            <person name="Putnam N.H."/>
            <person name="Grigoriev I.V."/>
            <person name="Rokhsar D.S."/>
        </authorList>
    </citation>
    <scope>NUCLEOTIDE SEQUENCE</scope>
    <source>
        <strain evidence="11">I ESC-2004</strain>
    </source>
</reference>
<feature type="compositionally biased region" description="Polar residues" evidence="7">
    <location>
        <begin position="393"/>
        <end position="409"/>
    </location>
</feature>
<dbReference type="SUPFAM" id="SSF52540">
    <property type="entry name" value="P-loop containing nucleoside triphosphate hydrolases"/>
    <property type="match status" value="1"/>
</dbReference>
<dbReference type="SMART" id="SM00129">
    <property type="entry name" value="KISc"/>
    <property type="match status" value="1"/>
</dbReference>
<dbReference type="Gene3D" id="3.40.850.10">
    <property type="entry name" value="Kinesin motor domain"/>
    <property type="match status" value="1"/>
</dbReference>
<comment type="caution">
    <text evidence="5">Lacks conserved residue(s) required for the propagation of feature annotation.</text>
</comment>
<dbReference type="Pfam" id="PF16540">
    <property type="entry name" value="MKLP1_Arf_bdg"/>
    <property type="match status" value="1"/>
</dbReference>
<dbReference type="InterPro" id="IPR019821">
    <property type="entry name" value="Kinesin_motor_CS"/>
</dbReference>
<dbReference type="FunCoup" id="R7UDI7">
    <property type="interactions" value="490"/>
</dbReference>
<gene>
    <name evidence="9" type="ORF">CAPTEDRAFT_226670</name>
</gene>
<name>R7UDI7_CAPTE</name>
<dbReference type="GO" id="GO:0005634">
    <property type="term" value="C:nucleus"/>
    <property type="evidence" value="ECO:0007669"/>
    <property type="project" value="TreeGrafter"/>
</dbReference>
<feature type="compositionally biased region" description="Basic and acidic residues" evidence="7">
    <location>
        <begin position="433"/>
        <end position="459"/>
    </location>
</feature>
<feature type="region of interest" description="Disordered" evidence="7">
    <location>
        <begin position="387"/>
        <end position="459"/>
    </location>
</feature>
<dbReference type="Proteomes" id="UP000014760">
    <property type="component" value="Unassembled WGS sequence"/>
</dbReference>
<organism evidence="9">
    <name type="scientific">Capitella teleta</name>
    <name type="common">Polychaete worm</name>
    <dbReference type="NCBI Taxonomy" id="283909"/>
    <lineage>
        <taxon>Eukaryota</taxon>
        <taxon>Metazoa</taxon>
        <taxon>Spiralia</taxon>
        <taxon>Lophotrochozoa</taxon>
        <taxon>Annelida</taxon>
        <taxon>Polychaeta</taxon>
        <taxon>Sedentaria</taxon>
        <taxon>Scolecida</taxon>
        <taxon>Capitellidae</taxon>
        <taxon>Capitella</taxon>
    </lineage>
</organism>
<keyword evidence="4" id="KW-0963">Cytoplasm</keyword>
<sequence length="749" mass="85815">MNGFEVQTEADAMLERQHKEIMPKMNSVNDTPRKEKYDHSVPRVRDTTRVENLEEDNNYAVFVSYVEIYNNYIYDLLEELQYDAITGYKPPTSRVLREDSTRNMYVSSVTEVEVKSTEEAYEVLWKGMALGQRRRRVAHTALNTESSRSHSVFNVRLVQAPLDPRGEEVLQDKDKVCVSQLALVDLAGSERTGRTNSTGDRLKEAGNINQSLMALRACIEALRESQTSNISKMVPYRDSRLTHLFKNYFDGEGKVRMVVCVNPMEEEYDESLQVMKFAELTREVQVARPQQVRFDIGLARGRRHLRDQIRTEVAENPTQLLTSLPPVYDLGPLFPSTELLDPADEVTLRTLIDFLRRRETTRTTLIGDLSSREDRFRTRLLEIERQNQELKSENQSLRKQLDSNESQSNKIHRQVRSLEKANEALQRTASQFEQEKKGLERELDDKEYRMRKAMSDKDRLKQDFNTKMALTEHEVGRQLEQAKRKLKNESQQQLRAKQQKLEMLRTIINDSDVDSVTSQSSVGTPMVTRPRSRTVTSRYLAATGRGSIIPARSEPDLSSIDSANDSRPPHSSLRNRTPFTQPVNKAVPRTTRNRSPPPVKPKPVVNPRIKHRRSKSSNDVWLDHKPTNTVDTGTILQPNIKKKKSVNQLSEKATREASKYLLTHQEMDSDDNLTTKLVKGHITRTSAGGSAVVFDDVETIKQTSPGDRKRRSPALRPEDFEGEWTDTETRCKIAVEGHGQLKRIKTSAV</sequence>
<dbReference type="OMA" id="DAAHNMY"/>
<reference evidence="9 11" key="2">
    <citation type="journal article" date="2013" name="Nature">
        <title>Insights into bilaterian evolution from three spiralian genomes.</title>
        <authorList>
            <person name="Simakov O."/>
            <person name="Marletaz F."/>
            <person name="Cho S.J."/>
            <person name="Edsinger-Gonzales E."/>
            <person name="Havlak P."/>
            <person name="Hellsten U."/>
            <person name="Kuo D.H."/>
            <person name="Larsson T."/>
            <person name="Lv J."/>
            <person name="Arendt D."/>
            <person name="Savage R."/>
            <person name="Osoegawa K."/>
            <person name="de Jong P."/>
            <person name="Grimwood J."/>
            <person name="Chapman J.A."/>
            <person name="Shapiro H."/>
            <person name="Aerts A."/>
            <person name="Otillar R.P."/>
            <person name="Terry A.Y."/>
            <person name="Boore J.L."/>
            <person name="Grigoriev I.V."/>
            <person name="Lindberg D.R."/>
            <person name="Seaver E.C."/>
            <person name="Weisblat D.A."/>
            <person name="Putnam N.H."/>
            <person name="Rokhsar D.S."/>
        </authorList>
    </citation>
    <scope>NUCLEOTIDE SEQUENCE</scope>
    <source>
        <strain evidence="9 11">I ESC-2004</strain>
    </source>
</reference>
<reference evidence="10" key="3">
    <citation type="submission" date="2015-06" db="UniProtKB">
        <authorList>
            <consortium name="EnsemblMetazoa"/>
        </authorList>
    </citation>
    <scope>IDENTIFICATION</scope>
</reference>
<dbReference type="PROSITE" id="PS00411">
    <property type="entry name" value="KINESIN_MOTOR_1"/>
    <property type="match status" value="1"/>
</dbReference>
<dbReference type="GO" id="GO:0005871">
    <property type="term" value="C:kinesin complex"/>
    <property type="evidence" value="ECO:0007669"/>
    <property type="project" value="TreeGrafter"/>
</dbReference>
<dbReference type="InterPro" id="IPR036961">
    <property type="entry name" value="Kinesin_motor_dom_sf"/>
</dbReference>
<dbReference type="EMBL" id="AMQN01024152">
    <property type="status" value="NOT_ANNOTATED_CDS"/>
    <property type="molecule type" value="Genomic_DNA"/>
</dbReference>
<dbReference type="InterPro" id="IPR027640">
    <property type="entry name" value="Kinesin-like_fam"/>
</dbReference>
<keyword evidence="11" id="KW-1185">Reference proteome</keyword>
<evidence type="ECO:0000256" key="6">
    <source>
        <dbReference type="RuleBase" id="RU000394"/>
    </source>
</evidence>
<keyword evidence="4" id="KW-0206">Cytoskeleton</keyword>